<dbReference type="PANTHER" id="PTHR30136">
    <property type="entry name" value="HELIX-TURN-HELIX TRANSCRIPTIONAL REGULATOR, ICLR FAMILY"/>
    <property type="match status" value="1"/>
</dbReference>
<dbReference type="GO" id="GO:0003700">
    <property type="term" value="F:DNA-binding transcription factor activity"/>
    <property type="evidence" value="ECO:0007669"/>
    <property type="project" value="TreeGrafter"/>
</dbReference>
<evidence type="ECO:0000313" key="2">
    <source>
        <dbReference type="EMBL" id="RTH04526.1"/>
    </source>
</evidence>
<evidence type="ECO:0000313" key="3">
    <source>
        <dbReference type="Proteomes" id="UP000286910"/>
    </source>
</evidence>
<dbReference type="Pfam" id="PF01614">
    <property type="entry name" value="IclR_C"/>
    <property type="match status" value="1"/>
</dbReference>
<sequence>MSTLPEEAWPRHFVSGFQRTSNTIADLERFLEEIRRVAQQGYALDMEENEPGIRCIAAPIYDAGGRGVGSCKELCVRVCV</sequence>
<dbReference type="InterPro" id="IPR014757">
    <property type="entry name" value="Tscrpt_reg_IclR_C"/>
</dbReference>
<evidence type="ECO:0000259" key="1">
    <source>
        <dbReference type="PROSITE" id="PS51078"/>
    </source>
</evidence>
<dbReference type="Gene3D" id="3.30.450.40">
    <property type="match status" value="1"/>
</dbReference>
<name>A0A430RAW0_THESC</name>
<dbReference type="PROSITE" id="PS51078">
    <property type="entry name" value="ICLR_ED"/>
    <property type="match status" value="1"/>
</dbReference>
<reference evidence="2 3" key="1">
    <citation type="journal article" date="2019" name="Extremophiles">
        <title>Biogeography of thermophiles and predominance of Thermus scotoductus in domestic water heaters.</title>
        <authorList>
            <person name="Wilpiszeski R.L."/>
            <person name="Zhang Z."/>
            <person name="House C.H."/>
        </authorList>
    </citation>
    <scope>NUCLEOTIDE SEQUENCE [LARGE SCALE GENOMIC DNA]</scope>
    <source>
        <strain evidence="2 3">32_S32</strain>
    </source>
</reference>
<dbReference type="GO" id="GO:0003677">
    <property type="term" value="F:DNA binding"/>
    <property type="evidence" value="ECO:0007669"/>
    <property type="project" value="TreeGrafter"/>
</dbReference>
<proteinExistence type="predicted"/>
<dbReference type="Proteomes" id="UP000286910">
    <property type="component" value="Unassembled WGS sequence"/>
</dbReference>
<dbReference type="AlphaFoldDB" id="A0A430RAW0"/>
<dbReference type="EMBL" id="PELR01000116">
    <property type="protein sequence ID" value="RTH04526.1"/>
    <property type="molecule type" value="Genomic_DNA"/>
</dbReference>
<dbReference type="SUPFAM" id="SSF55781">
    <property type="entry name" value="GAF domain-like"/>
    <property type="match status" value="1"/>
</dbReference>
<gene>
    <name evidence="2" type="ORF">CSW45_05095</name>
</gene>
<dbReference type="GO" id="GO:0045892">
    <property type="term" value="P:negative regulation of DNA-templated transcription"/>
    <property type="evidence" value="ECO:0007669"/>
    <property type="project" value="TreeGrafter"/>
</dbReference>
<dbReference type="InterPro" id="IPR050707">
    <property type="entry name" value="HTH_MetabolicPath_Reg"/>
</dbReference>
<accession>A0A430RAW0</accession>
<protein>
    <recommendedName>
        <fullName evidence="1">IclR-ED domain-containing protein</fullName>
    </recommendedName>
</protein>
<organism evidence="2 3">
    <name type="scientific">Thermus scotoductus</name>
    <dbReference type="NCBI Taxonomy" id="37636"/>
    <lineage>
        <taxon>Bacteria</taxon>
        <taxon>Thermotogati</taxon>
        <taxon>Deinococcota</taxon>
        <taxon>Deinococci</taxon>
        <taxon>Thermales</taxon>
        <taxon>Thermaceae</taxon>
        <taxon>Thermus</taxon>
    </lineage>
</organism>
<dbReference type="PANTHER" id="PTHR30136:SF35">
    <property type="entry name" value="HTH-TYPE TRANSCRIPTIONAL REGULATOR RV1719"/>
    <property type="match status" value="1"/>
</dbReference>
<feature type="domain" description="IclR-ED" evidence="1">
    <location>
        <begin position="1"/>
        <end position="80"/>
    </location>
</feature>
<comment type="caution">
    <text evidence="2">The sequence shown here is derived from an EMBL/GenBank/DDBJ whole genome shotgun (WGS) entry which is preliminary data.</text>
</comment>
<dbReference type="InterPro" id="IPR029016">
    <property type="entry name" value="GAF-like_dom_sf"/>
</dbReference>